<dbReference type="Proteomes" id="UP000199658">
    <property type="component" value="Unassembled WGS sequence"/>
</dbReference>
<keyword evidence="1" id="KW-0812">Transmembrane</keyword>
<dbReference type="OrthoDB" id="7869508at2"/>
<sequence>MTTTAKMPTAAKLVAGVIFAVTGYLVAEFIRPTLPEGQPLKWLLPVCVGVPLVVGWRVMGKLVGKNYGASMNNGLYVVVLSTVSVTFIFAVALMIKKSRRLQYDGPMEALVDVFALMLEYGLLLLNPFVLATLVIGGFFGGIASEWAHRKFE</sequence>
<dbReference type="AlphaFoldDB" id="A0A1I6H928"/>
<evidence type="ECO:0000313" key="2">
    <source>
        <dbReference type="EMBL" id="SFR51009.1"/>
    </source>
</evidence>
<feature type="transmembrane region" description="Helical" evidence="1">
    <location>
        <begin position="12"/>
        <end position="30"/>
    </location>
</feature>
<dbReference type="RefSeq" id="WP_090217692.1">
    <property type="nucleotide sequence ID" value="NZ_FOYO01000001.1"/>
</dbReference>
<protein>
    <recommendedName>
        <fullName evidence="4">Tellurium resistance protein</fullName>
    </recommendedName>
</protein>
<feature type="transmembrane region" description="Helical" evidence="1">
    <location>
        <begin position="75"/>
        <end position="95"/>
    </location>
</feature>
<accession>A0A1I6H928</accession>
<gene>
    <name evidence="2" type="ORF">SAMN04488002_2700</name>
</gene>
<evidence type="ECO:0000256" key="1">
    <source>
        <dbReference type="SAM" id="Phobius"/>
    </source>
</evidence>
<organism evidence="2 3">
    <name type="scientific">Litoreibacter janthinus</name>
    <dbReference type="NCBI Taxonomy" id="670154"/>
    <lineage>
        <taxon>Bacteria</taxon>
        <taxon>Pseudomonadati</taxon>
        <taxon>Pseudomonadota</taxon>
        <taxon>Alphaproteobacteria</taxon>
        <taxon>Rhodobacterales</taxon>
        <taxon>Roseobacteraceae</taxon>
        <taxon>Litoreibacter</taxon>
    </lineage>
</organism>
<dbReference type="EMBL" id="FOYO01000001">
    <property type="protein sequence ID" value="SFR51009.1"/>
    <property type="molecule type" value="Genomic_DNA"/>
</dbReference>
<reference evidence="3" key="1">
    <citation type="submission" date="2016-10" db="EMBL/GenBank/DDBJ databases">
        <authorList>
            <person name="Varghese N."/>
            <person name="Submissions S."/>
        </authorList>
    </citation>
    <scope>NUCLEOTIDE SEQUENCE [LARGE SCALE GENOMIC DNA]</scope>
    <source>
        <strain evidence="3">DSM 26921</strain>
    </source>
</reference>
<keyword evidence="1" id="KW-1133">Transmembrane helix</keyword>
<dbReference type="STRING" id="670154.SAMN04488002_2700"/>
<feature type="transmembrane region" description="Helical" evidence="1">
    <location>
        <begin position="115"/>
        <end position="142"/>
    </location>
</feature>
<evidence type="ECO:0000313" key="3">
    <source>
        <dbReference type="Proteomes" id="UP000199658"/>
    </source>
</evidence>
<name>A0A1I6H928_9RHOB</name>
<evidence type="ECO:0008006" key="4">
    <source>
        <dbReference type="Google" id="ProtNLM"/>
    </source>
</evidence>
<keyword evidence="3" id="KW-1185">Reference proteome</keyword>
<feature type="transmembrane region" description="Helical" evidence="1">
    <location>
        <begin position="42"/>
        <end position="63"/>
    </location>
</feature>
<proteinExistence type="predicted"/>
<dbReference type="NCBIfam" id="NF033773">
    <property type="entry name" value="tellur_TrgA"/>
    <property type="match status" value="1"/>
</dbReference>
<keyword evidence="1" id="KW-0472">Membrane</keyword>
<dbReference type="InterPro" id="IPR047784">
    <property type="entry name" value="TrgA"/>
</dbReference>